<reference evidence="1 2" key="1">
    <citation type="submission" date="2016-12" db="EMBL/GenBank/DDBJ databases">
        <title>Trade-off between light-utilization and light-protection in marine flavobacteria.</title>
        <authorList>
            <person name="Kumagai Y."/>
            <person name="Yoshizawa S."/>
            <person name="Kogure K."/>
            <person name="Iwasaki W."/>
        </authorList>
    </citation>
    <scope>NUCLEOTIDE SEQUENCE [LARGE SCALE GENOMIC DNA]</scope>
    <source>
        <strain evidence="1 2">ATCC 43844</strain>
    </source>
</reference>
<proteinExistence type="predicted"/>
<keyword evidence="2" id="KW-1185">Reference proteome</keyword>
<dbReference type="InterPro" id="IPR032581">
    <property type="entry name" value="DUF4917"/>
</dbReference>
<evidence type="ECO:0000313" key="1">
    <source>
        <dbReference type="EMBL" id="PQJ82692.1"/>
    </source>
</evidence>
<sequence>MKFTTEQLNAEGIRQWDWIKEQFPDCPLLLGNGFSLNFSSRLLYRNLYEKYIENCPEDAKKLFKEFKSTNFEIILEHLESTERVCSALEIEQQRISRNKDLIKQGLIDSINRIHPTPDEIKIDQIKLVAEQIKEFEQIFTTNYDLFLYYLILESKKFGDYFYMPFFEDERFKRFKTGDVFKKNHIYYLHGALFVFEKSVETIKIKRDENWLIEVITKEISKDNYPLFISEGTSEMKLKGIQSNNYLTYCFRELKENKNKNLVIYGQSLSDQDLHIVKAIDENYDKVAISIRISENKTMNELKSEMNRIKSILKNTEVEFYDSTSLFKFE</sequence>
<comment type="caution">
    <text evidence="1">The sequence shown here is derived from an EMBL/GenBank/DDBJ whole genome shotgun (WGS) entry which is preliminary data.</text>
</comment>
<protein>
    <recommendedName>
        <fullName evidence="3">DUF4917 domain-containing protein</fullName>
    </recommendedName>
</protein>
<gene>
    <name evidence="1" type="ORF">BTO16_08935</name>
</gene>
<accession>A0A2S7WZB4</accession>
<evidence type="ECO:0000313" key="2">
    <source>
        <dbReference type="Proteomes" id="UP000239068"/>
    </source>
</evidence>
<dbReference type="Proteomes" id="UP000239068">
    <property type="component" value="Unassembled WGS sequence"/>
</dbReference>
<evidence type="ECO:0008006" key="3">
    <source>
        <dbReference type="Google" id="ProtNLM"/>
    </source>
</evidence>
<name>A0A2S7WZB4_9FLAO</name>
<dbReference type="EMBL" id="MSCM01000001">
    <property type="protein sequence ID" value="PQJ82692.1"/>
    <property type="molecule type" value="Genomic_DNA"/>
</dbReference>
<dbReference type="OrthoDB" id="828244at2"/>
<dbReference type="AlphaFoldDB" id="A0A2S7WZB4"/>
<organism evidence="1 2">
    <name type="scientific">Polaribacter glomeratus</name>
    <dbReference type="NCBI Taxonomy" id="102"/>
    <lineage>
        <taxon>Bacteria</taxon>
        <taxon>Pseudomonadati</taxon>
        <taxon>Bacteroidota</taxon>
        <taxon>Flavobacteriia</taxon>
        <taxon>Flavobacteriales</taxon>
        <taxon>Flavobacteriaceae</taxon>
    </lineage>
</organism>
<dbReference type="RefSeq" id="WP_105021245.1">
    <property type="nucleotide sequence ID" value="NZ_MSCM01000001.1"/>
</dbReference>
<dbReference type="Pfam" id="PF16263">
    <property type="entry name" value="DUF4917"/>
    <property type="match status" value="1"/>
</dbReference>